<reference evidence="1 2" key="2">
    <citation type="journal article" date="2022" name="Mol. Ecol. Resour.">
        <title>The genomes of chicory, endive, great burdock and yacon provide insights into Asteraceae paleo-polyploidization history and plant inulin production.</title>
        <authorList>
            <person name="Fan W."/>
            <person name="Wang S."/>
            <person name="Wang H."/>
            <person name="Wang A."/>
            <person name="Jiang F."/>
            <person name="Liu H."/>
            <person name="Zhao H."/>
            <person name="Xu D."/>
            <person name="Zhang Y."/>
        </authorList>
    </citation>
    <scope>NUCLEOTIDE SEQUENCE [LARGE SCALE GENOMIC DNA]</scope>
    <source>
        <strain evidence="2">cv. Punajuju</strain>
        <tissue evidence="1">Leaves</tissue>
    </source>
</reference>
<evidence type="ECO:0000313" key="2">
    <source>
        <dbReference type="Proteomes" id="UP001055811"/>
    </source>
</evidence>
<dbReference type="Proteomes" id="UP001055811">
    <property type="component" value="Linkage Group LG01"/>
</dbReference>
<comment type="caution">
    <text evidence="1">The sequence shown here is derived from an EMBL/GenBank/DDBJ whole genome shotgun (WGS) entry which is preliminary data.</text>
</comment>
<evidence type="ECO:0000313" key="1">
    <source>
        <dbReference type="EMBL" id="KAI3788399.1"/>
    </source>
</evidence>
<gene>
    <name evidence="1" type="ORF">L2E82_01163</name>
</gene>
<sequence length="258" mass="29782">MGFGSLLNMKLDVIPSKLGYNLVDIFDDEKLLFKTSEGVIKISIDLIYDLLRIPKGDVNLEDLEEHPDAHPVIQKFQKQFKDFKKLIKKDVAEKIMSTGDHGILFKLNFIVLFTNSLCKSQKSGICLTKVVNKLVGKVDISKVNWCNFLAYIQTVTSADDGSNKTNLKKVPAINFWNKDEMKRKKIYEPVKVKKVREGKLEEEEIPSTKKHKLEPTVEVKKGKEDNLEEQEIPTKKRKLEPTIEVYMYIHINMHTLLY</sequence>
<proteinExistence type="predicted"/>
<reference evidence="2" key="1">
    <citation type="journal article" date="2022" name="Mol. Ecol. Resour.">
        <title>The genomes of chicory, endive, great burdock and yacon provide insights into Asteraceae palaeo-polyploidization history and plant inulin production.</title>
        <authorList>
            <person name="Fan W."/>
            <person name="Wang S."/>
            <person name="Wang H."/>
            <person name="Wang A."/>
            <person name="Jiang F."/>
            <person name="Liu H."/>
            <person name="Zhao H."/>
            <person name="Xu D."/>
            <person name="Zhang Y."/>
        </authorList>
    </citation>
    <scope>NUCLEOTIDE SEQUENCE [LARGE SCALE GENOMIC DNA]</scope>
    <source>
        <strain evidence="2">cv. Punajuju</strain>
    </source>
</reference>
<accession>A0ACB9GY36</accession>
<organism evidence="1 2">
    <name type="scientific">Cichorium intybus</name>
    <name type="common">Chicory</name>
    <dbReference type="NCBI Taxonomy" id="13427"/>
    <lineage>
        <taxon>Eukaryota</taxon>
        <taxon>Viridiplantae</taxon>
        <taxon>Streptophyta</taxon>
        <taxon>Embryophyta</taxon>
        <taxon>Tracheophyta</taxon>
        <taxon>Spermatophyta</taxon>
        <taxon>Magnoliopsida</taxon>
        <taxon>eudicotyledons</taxon>
        <taxon>Gunneridae</taxon>
        <taxon>Pentapetalae</taxon>
        <taxon>asterids</taxon>
        <taxon>campanulids</taxon>
        <taxon>Asterales</taxon>
        <taxon>Asteraceae</taxon>
        <taxon>Cichorioideae</taxon>
        <taxon>Cichorieae</taxon>
        <taxon>Cichoriinae</taxon>
        <taxon>Cichorium</taxon>
    </lineage>
</organism>
<protein>
    <submittedName>
        <fullName evidence="1">Uncharacterized protein</fullName>
    </submittedName>
</protein>
<dbReference type="EMBL" id="CM042009">
    <property type="protein sequence ID" value="KAI3788399.1"/>
    <property type="molecule type" value="Genomic_DNA"/>
</dbReference>
<name>A0ACB9GY36_CICIN</name>
<keyword evidence="2" id="KW-1185">Reference proteome</keyword>